<dbReference type="Gene3D" id="3.20.20.100">
    <property type="entry name" value="NADP-dependent oxidoreductase domain"/>
    <property type="match status" value="1"/>
</dbReference>
<comment type="similarity">
    <text evidence="2">Belongs to the aldo/keto reductase family. Glutamate--cysteine ligase light chain subfamily.</text>
</comment>
<dbReference type="PANTHER" id="PTHR13295">
    <property type="entry name" value="GLUTAMATE CYSTEINE LIGASE REGULATORY SUBUNIT"/>
    <property type="match status" value="1"/>
</dbReference>
<protein>
    <recommendedName>
        <fullName evidence="7">GCS light chain</fullName>
    </recommendedName>
    <alternativeName>
        <fullName evidence="5">Gamma-ECS regulatory subunit</fullName>
    </alternativeName>
    <alternativeName>
        <fullName evidence="8">Gamma-glutamylcysteine synthetase regulatory subunit</fullName>
    </alternativeName>
    <alternativeName>
        <fullName evidence="6">Glutamate--cysteine ligase modifier subunit</fullName>
    </alternativeName>
</protein>
<evidence type="ECO:0000256" key="2">
    <source>
        <dbReference type="ARBA" id="ARBA00008612"/>
    </source>
</evidence>
<dbReference type="InterPro" id="IPR036812">
    <property type="entry name" value="NAD(P)_OxRdtase_dom_sf"/>
</dbReference>
<dbReference type="OrthoDB" id="5596051at2759"/>
<sequence length="245" mass="27789">MLSDKYMYSTGNILLLNELKKKAGLNSRDELIEAIKITLEEKSKGDGVNIVSNVISNAEDINPENVDRKEMKITVKIFLTKSDSKSLEEAVTQVCQVLKSDIIESLVIVLNKNENTEDILPSLQCFWTVLEEYFKKGKLMSIGVSDMDTEKFIQLFNWAIVKPNIIQINLATCCVVPPALQEFTKQNDIQLLTHSDPDPILPKESLAEFFGDNAELNWVARYQVHLRCRGVLSSKGYLIRFDRST</sequence>
<dbReference type="Proteomes" id="UP000215335">
    <property type="component" value="Unassembled WGS sequence"/>
</dbReference>
<comment type="subunit">
    <text evidence="3">Heterodimer of a catalytic heavy chain and a regulatory light chain.</text>
</comment>
<organism evidence="10 11">
    <name type="scientific">Trichomalopsis sarcophagae</name>
    <dbReference type="NCBI Taxonomy" id="543379"/>
    <lineage>
        <taxon>Eukaryota</taxon>
        <taxon>Metazoa</taxon>
        <taxon>Ecdysozoa</taxon>
        <taxon>Arthropoda</taxon>
        <taxon>Hexapoda</taxon>
        <taxon>Insecta</taxon>
        <taxon>Pterygota</taxon>
        <taxon>Neoptera</taxon>
        <taxon>Endopterygota</taxon>
        <taxon>Hymenoptera</taxon>
        <taxon>Apocrita</taxon>
        <taxon>Proctotrupomorpha</taxon>
        <taxon>Chalcidoidea</taxon>
        <taxon>Pteromalidae</taxon>
        <taxon>Pteromalinae</taxon>
        <taxon>Trichomalopsis</taxon>
    </lineage>
</organism>
<evidence type="ECO:0000256" key="5">
    <source>
        <dbReference type="ARBA" id="ARBA00030406"/>
    </source>
</evidence>
<dbReference type="SUPFAM" id="SSF51430">
    <property type="entry name" value="NAD(P)-linked oxidoreductase"/>
    <property type="match status" value="1"/>
</dbReference>
<gene>
    <name evidence="10" type="ORF">TSAR_006004</name>
</gene>
<dbReference type="PANTHER" id="PTHR13295:SF4">
    <property type="entry name" value="GLUTAMATE--CYSTEINE LIGASE REGULATORY SUBUNIT"/>
    <property type="match status" value="1"/>
</dbReference>
<dbReference type="EMBL" id="NNAY01001596">
    <property type="protein sequence ID" value="OXU23476.1"/>
    <property type="molecule type" value="Genomic_DNA"/>
</dbReference>
<dbReference type="UniPathway" id="UPA00142">
    <property type="reaction ID" value="UER00209"/>
</dbReference>
<comment type="caution">
    <text evidence="10">The sequence shown here is derived from an EMBL/GenBank/DDBJ whole genome shotgun (WGS) entry which is preliminary data.</text>
</comment>
<evidence type="ECO:0000259" key="9">
    <source>
        <dbReference type="Pfam" id="PF00248"/>
    </source>
</evidence>
<dbReference type="GO" id="GO:0030234">
    <property type="term" value="F:enzyme regulator activity"/>
    <property type="evidence" value="ECO:0007669"/>
    <property type="project" value="TreeGrafter"/>
</dbReference>
<evidence type="ECO:0000313" key="11">
    <source>
        <dbReference type="Proteomes" id="UP000215335"/>
    </source>
</evidence>
<evidence type="ECO:0000256" key="4">
    <source>
        <dbReference type="ARBA" id="ARBA00022684"/>
    </source>
</evidence>
<reference evidence="10 11" key="1">
    <citation type="journal article" date="2017" name="Curr. Biol.">
        <title>The Evolution of Venom by Co-option of Single-Copy Genes.</title>
        <authorList>
            <person name="Martinson E.O."/>
            <person name="Mrinalini"/>
            <person name="Kelkar Y.D."/>
            <person name="Chang C.H."/>
            <person name="Werren J.H."/>
        </authorList>
    </citation>
    <scope>NUCLEOTIDE SEQUENCE [LARGE SCALE GENOMIC DNA]</scope>
    <source>
        <strain evidence="10 11">Alberta</strain>
        <tissue evidence="10">Whole body</tissue>
    </source>
</reference>
<dbReference type="GO" id="GO:0035226">
    <property type="term" value="F:glutamate-cysteine ligase catalytic subunit binding"/>
    <property type="evidence" value="ECO:0007669"/>
    <property type="project" value="InterPro"/>
</dbReference>
<evidence type="ECO:0000256" key="7">
    <source>
        <dbReference type="ARBA" id="ARBA00031732"/>
    </source>
</evidence>
<dbReference type="InterPro" id="IPR032963">
    <property type="entry name" value="Gclm"/>
</dbReference>
<keyword evidence="11" id="KW-1185">Reference proteome</keyword>
<dbReference type="InterPro" id="IPR023210">
    <property type="entry name" value="NADP_OxRdtase_dom"/>
</dbReference>
<evidence type="ECO:0000256" key="1">
    <source>
        <dbReference type="ARBA" id="ARBA00005006"/>
    </source>
</evidence>
<dbReference type="AlphaFoldDB" id="A0A232EYC0"/>
<name>A0A232EYC0_9HYME</name>
<evidence type="ECO:0000256" key="3">
    <source>
        <dbReference type="ARBA" id="ARBA00011532"/>
    </source>
</evidence>
<keyword evidence="4" id="KW-0317">Glutathione biosynthesis</keyword>
<feature type="domain" description="NADP-dependent oxidoreductase" evidence="9">
    <location>
        <begin position="64"/>
        <end position="195"/>
    </location>
</feature>
<proteinExistence type="inferred from homology"/>
<dbReference type="STRING" id="543379.A0A232EYC0"/>
<evidence type="ECO:0000313" key="10">
    <source>
        <dbReference type="EMBL" id="OXU23476.1"/>
    </source>
</evidence>
<dbReference type="GO" id="GO:0006750">
    <property type="term" value="P:glutathione biosynthetic process"/>
    <property type="evidence" value="ECO:0007669"/>
    <property type="project" value="UniProtKB-UniPathway"/>
</dbReference>
<dbReference type="GO" id="GO:0017109">
    <property type="term" value="C:glutamate-cysteine ligase complex"/>
    <property type="evidence" value="ECO:0007669"/>
    <property type="project" value="TreeGrafter"/>
</dbReference>
<evidence type="ECO:0000256" key="6">
    <source>
        <dbReference type="ARBA" id="ARBA00031154"/>
    </source>
</evidence>
<dbReference type="Pfam" id="PF00248">
    <property type="entry name" value="Aldo_ket_red"/>
    <property type="match status" value="1"/>
</dbReference>
<comment type="pathway">
    <text evidence="1">Sulfur metabolism; glutathione biosynthesis; glutathione from L-cysteine and L-glutamate: step 1/2.</text>
</comment>
<accession>A0A232EYC0</accession>
<evidence type="ECO:0000256" key="8">
    <source>
        <dbReference type="ARBA" id="ARBA00032926"/>
    </source>
</evidence>